<dbReference type="EMBL" id="UINC01002618">
    <property type="protein sequence ID" value="SUZ98581.1"/>
    <property type="molecule type" value="Genomic_DNA"/>
</dbReference>
<sequence length="153" mass="18321">MPTSTLDEFAKNNMMVYNHAMDVEDCKMIVNKFEQIANYNKSSVDAFKTGHKEFTEIDIDKPDNLLFWKEPRDKFLHMLKLYKERYMMNLNIKNEHFPPIIDRENIRIKKYLPNDKDEFKEHVDVLRSRGLSAKRFLVFILYLNDVEEGGETH</sequence>
<proteinExistence type="predicted"/>
<evidence type="ECO:0008006" key="2">
    <source>
        <dbReference type="Google" id="ProtNLM"/>
    </source>
</evidence>
<evidence type="ECO:0000313" key="1">
    <source>
        <dbReference type="EMBL" id="SUZ98581.1"/>
    </source>
</evidence>
<gene>
    <name evidence="1" type="ORF">METZ01_LOCUS51435</name>
</gene>
<feature type="non-terminal residue" evidence="1">
    <location>
        <position position="153"/>
    </location>
</feature>
<accession>A0A381S5I3</accession>
<protein>
    <recommendedName>
        <fullName evidence="2">Prolyl 4-hydroxylase alpha subunit Fe(2+) 2OG dioxygenase domain-containing protein</fullName>
    </recommendedName>
</protein>
<dbReference type="AlphaFoldDB" id="A0A381S5I3"/>
<reference evidence="1" key="1">
    <citation type="submission" date="2018-05" db="EMBL/GenBank/DDBJ databases">
        <authorList>
            <person name="Lanie J.A."/>
            <person name="Ng W.-L."/>
            <person name="Kazmierczak K.M."/>
            <person name="Andrzejewski T.M."/>
            <person name="Davidsen T.M."/>
            <person name="Wayne K.J."/>
            <person name="Tettelin H."/>
            <person name="Glass J.I."/>
            <person name="Rusch D."/>
            <person name="Podicherti R."/>
            <person name="Tsui H.-C.T."/>
            <person name="Winkler M.E."/>
        </authorList>
    </citation>
    <scope>NUCLEOTIDE SEQUENCE</scope>
</reference>
<dbReference type="Gene3D" id="2.60.120.620">
    <property type="entry name" value="q2cbj1_9rhob like domain"/>
    <property type="match status" value="1"/>
</dbReference>
<name>A0A381S5I3_9ZZZZ</name>
<organism evidence="1">
    <name type="scientific">marine metagenome</name>
    <dbReference type="NCBI Taxonomy" id="408172"/>
    <lineage>
        <taxon>unclassified sequences</taxon>
        <taxon>metagenomes</taxon>
        <taxon>ecological metagenomes</taxon>
    </lineage>
</organism>